<evidence type="ECO:0000256" key="1">
    <source>
        <dbReference type="ARBA" id="ARBA00023015"/>
    </source>
</evidence>
<proteinExistence type="predicted"/>
<dbReference type="PANTHER" id="PTHR42756">
    <property type="entry name" value="TRANSCRIPTIONAL REGULATOR, MARR"/>
    <property type="match status" value="1"/>
</dbReference>
<sequence>MYNNPVDALAENLITFLPMMLKKVIKLDTVYIKNLPHTVPVKILPLNQLMVLGIINEEGGLPISRLCKKLTISSPQMTIVIDKLVSLNLVYRVHNEKDRRTININITEKGKKYCLEILEIAKENLKNKLINLSSEDLLILLNSIEVTKSIFKKLE</sequence>
<evidence type="ECO:0000313" key="6">
    <source>
        <dbReference type="Proteomes" id="UP000033115"/>
    </source>
</evidence>
<dbReference type="AlphaFoldDB" id="A0A0E3GQQ8"/>
<evidence type="ECO:0000259" key="4">
    <source>
        <dbReference type="PROSITE" id="PS50995"/>
    </source>
</evidence>
<dbReference type="InterPro" id="IPR036390">
    <property type="entry name" value="WH_DNA-bd_sf"/>
</dbReference>
<dbReference type="HOGENOM" id="CLU_083287_27_4_9"/>
<dbReference type="InterPro" id="IPR036388">
    <property type="entry name" value="WH-like_DNA-bd_sf"/>
</dbReference>
<accession>A0A0E3GQQ8</accession>
<organism evidence="5 6">
    <name type="scientific">Clostridium scatologenes</name>
    <dbReference type="NCBI Taxonomy" id="1548"/>
    <lineage>
        <taxon>Bacteria</taxon>
        <taxon>Bacillati</taxon>
        <taxon>Bacillota</taxon>
        <taxon>Clostridia</taxon>
        <taxon>Eubacteriales</taxon>
        <taxon>Clostridiaceae</taxon>
        <taxon>Clostridium</taxon>
    </lineage>
</organism>
<evidence type="ECO:0000256" key="3">
    <source>
        <dbReference type="ARBA" id="ARBA00023163"/>
    </source>
</evidence>
<dbReference type="InterPro" id="IPR000835">
    <property type="entry name" value="HTH_MarR-typ"/>
</dbReference>
<keyword evidence="6" id="KW-1185">Reference proteome</keyword>
<dbReference type="Pfam" id="PF01047">
    <property type="entry name" value="MarR"/>
    <property type="match status" value="1"/>
</dbReference>
<gene>
    <name evidence="5" type="ORF">CSCA_1871</name>
</gene>
<dbReference type="KEGG" id="csq:CSCA_1871"/>
<protein>
    <submittedName>
        <fullName evidence="5">Transcriptional regulator, MarR family</fullName>
    </submittedName>
</protein>
<evidence type="ECO:0000313" key="5">
    <source>
        <dbReference type="EMBL" id="AKA68996.1"/>
    </source>
</evidence>
<keyword evidence="2" id="KW-0238">DNA-binding</keyword>
<evidence type="ECO:0000256" key="2">
    <source>
        <dbReference type="ARBA" id="ARBA00023125"/>
    </source>
</evidence>
<dbReference type="SMART" id="SM00347">
    <property type="entry name" value="HTH_MARR"/>
    <property type="match status" value="1"/>
</dbReference>
<dbReference type="Gene3D" id="1.10.10.10">
    <property type="entry name" value="Winged helix-like DNA-binding domain superfamily/Winged helix DNA-binding domain"/>
    <property type="match status" value="1"/>
</dbReference>
<dbReference type="STRING" id="1548.CSCA_1871"/>
<dbReference type="PROSITE" id="PS50995">
    <property type="entry name" value="HTH_MARR_2"/>
    <property type="match status" value="1"/>
</dbReference>
<dbReference type="GO" id="GO:0003700">
    <property type="term" value="F:DNA-binding transcription factor activity"/>
    <property type="evidence" value="ECO:0007669"/>
    <property type="project" value="InterPro"/>
</dbReference>
<dbReference type="PANTHER" id="PTHR42756:SF1">
    <property type="entry name" value="TRANSCRIPTIONAL REPRESSOR OF EMRAB OPERON"/>
    <property type="match status" value="1"/>
</dbReference>
<dbReference type="Proteomes" id="UP000033115">
    <property type="component" value="Chromosome"/>
</dbReference>
<feature type="domain" description="HTH marR-type" evidence="4">
    <location>
        <begin position="10"/>
        <end position="155"/>
    </location>
</feature>
<dbReference type="GO" id="GO:0003677">
    <property type="term" value="F:DNA binding"/>
    <property type="evidence" value="ECO:0007669"/>
    <property type="project" value="UniProtKB-KW"/>
</dbReference>
<name>A0A0E3GQQ8_CLOSL</name>
<dbReference type="SUPFAM" id="SSF46785">
    <property type="entry name" value="Winged helix' DNA-binding domain"/>
    <property type="match status" value="1"/>
</dbReference>
<dbReference type="EMBL" id="CP009933">
    <property type="protein sequence ID" value="AKA68996.1"/>
    <property type="molecule type" value="Genomic_DNA"/>
</dbReference>
<reference evidence="5 6" key="1">
    <citation type="journal article" date="2015" name="J. Biotechnol.">
        <title>Complete genome sequence of a malodorant-producing acetogen, Clostridium scatologenes ATCC 25775(T).</title>
        <authorList>
            <person name="Zhu Z."/>
            <person name="Guo T."/>
            <person name="Zheng H."/>
            <person name="Song T."/>
            <person name="Ouyang P."/>
            <person name="Xie J."/>
        </authorList>
    </citation>
    <scope>NUCLEOTIDE SEQUENCE [LARGE SCALE GENOMIC DNA]</scope>
    <source>
        <strain evidence="5 6">ATCC 25775</strain>
    </source>
</reference>
<dbReference type="RefSeq" id="WP_029161818.1">
    <property type="nucleotide sequence ID" value="NZ_CP009933.1"/>
</dbReference>
<keyword evidence="3" id="KW-0804">Transcription</keyword>
<keyword evidence="1" id="KW-0805">Transcription regulation</keyword>